<feature type="domain" description="Peptidase C14 caspase" evidence="1">
    <location>
        <begin position="50"/>
        <end position="267"/>
    </location>
</feature>
<dbReference type="AlphaFoldDB" id="A0A4V2RFV4"/>
<evidence type="ECO:0000313" key="3">
    <source>
        <dbReference type="Proteomes" id="UP000295043"/>
    </source>
</evidence>
<dbReference type="InterPro" id="IPR011990">
    <property type="entry name" value="TPR-like_helical_dom_sf"/>
</dbReference>
<dbReference type="InterPro" id="IPR052039">
    <property type="entry name" value="Caspase-related_regulators"/>
</dbReference>
<dbReference type="InterPro" id="IPR006597">
    <property type="entry name" value="Sel1-like"/>
</dbReference>
<sequence length="729" mass="79593">MSLIKRTKPAIRLTEPMTHKISFFRLKWTFLIPLAALFSVAFSPMAYAERRAAIVVGNGEYEFAPLANPKNDSKLIAATLTELGFDVLLFYDVRKATVDDLESAIRTHLLGADLAILYYAGHALQHEGRNLLLPVDVRTGSANEVIEDAIALNTLIDIVKDDPIGVKLIILDACRNNPLTSQKGLEEGLANIEAGAGQVLIAFATGAGEVAYDGTGVNSPYSSALANALQQPGLDIYDTFRTVRGEVRLATNGSQIPWITGSIETKFVFRASDLSKAPSEVSAANQALTIDRVLWYFIQDSPDPTDFERFVKAFPKSQLAEEALKRSKVQIAAFKRRGLFVTGALAATSISTEPPSSEDTKAAGAEFVFRQAGERAVSETFRIWPREMPVTQNGMKTLVTDCDLYAADPNDPQRVVPGVTNGLVNVRDALRACGFALAASPTDARLQYQFGRTLEIARRYDWAEHFYELAGEQQYSAALVNLGYMARVGMGREVDYKRAFDLYMKASSLGNLRARTNVGTAYIRGQGVPKIPEEGILWYKLAASSGWSNAINALGDSFRRGTGVKKDDVEATKLYAAAADAGQIDAISSLGRAYVSGLGIQKDVKRGLDLMIRATEMGNQYAPFFAARLLLKGDGKVSRDTKRALSLFELSARRGFEDAYLELAKGYAQGSFARGRPDLRRAYFNATLAARFKVEGAEQTRTSVGEKLDAATRKAVEGEVELFVQQNGL</sequence>
<reference evidence="2 3" key="1">
    <citation type="submission" date="2019-03" db="EMBL/GenBank/DDBJ databases">
        <title>Genomic Encyclopedia of Type Strains, Phase IV (KMG-V): Genome sequencing to study the core and pangenomes of soil and plant-associated prokaryotes.</title>
        <authorList>
            <person name="Whitman W."/>
        </authorList>
    </citation>
    <scope>NUCLEOTIDE SEQUENCE [LARGE SCALE GENOMIC DNA]</scope>
    <source>
        <strain evidence="2 3">23C40</strain>
    </source>
</reference>
<dbReference type="InterPro" id="IPR029030">
    <property type="entry name" value="Caspase-like_dom_sf"/>
</dbReference>
<gene>
    <name evidence="2" type="ORF">EV184_102401</name>
</gene>
<dbReference type="Gene3D" id="1.25.40.10">
    <property type="entry name" value="Tetratricopeptide repeat domain"/>
    <property type="match status" value="2"/>
</dbReference>
<organism evidence="2 3">
    <name type="scientific">Sinorhizobium americanum</name>
    <dbReference type="NCBI Taxonomy" id="194963"/>
    <lineage>
        <taxon>Bacteria</taxon>
        <taxon>Pseudomonadati</taxon>
        <taxon>Pseudomonadota</taxon>
        <taxon>Alphaproteobacteria</taxon>
        <taxon>Hyphomicrobiales</taxon>
        <taxon>Rhizobiaceae</taxon>
        <taxon>Sinorhizobium/Ensifer group</taxon>
        <taxon>Sinorhizobium</taxon>
    </lineage>
</organism>
<proteinExistence type="predicted"/>
<comment type="caution">
    <text evidence="2">The sequence shown here is derived from an EMBL/GenBank/DDBJ whole genome shotgun (WGS) entry which is preliminary data.</text>
</comment>
<accession>A0A4V2RFV4</accession>
<dbReference type="GO" id="GO:0004197">
    <property type="term" value="F:cysteine-type endopeptidase activity"/>
    <property type="evidence" value="ECO:0007669"/>
    <property type="project" value="InterPro"/>
</dbReference>
<dbReference type="GO" id="GO:0006508">
    <property type="term" value="P:proteolysis"/>
    <property type="evidence" value="ECO:0007669"/>
    <property type="project" value="InterPro"/>
</dbReference>
<dbReference type="SUPFAM" id="SSF52129">
    <property type="entry name" value="Caspase-like"/>
    <property type="match status" value="1"/>
</dbReference>
<dbReference type="SUPFAM" id="SSF81901">
    <property type="entry name" value="HCP-like"/>
    <property type="match status" value="1"/>
</dbReference>
<dbReference type="PANTHER" id="PTHR22576:SF37">
    <property type="entry name" value="MUCOSA-ASSOCIATED LYMPHOID TISSUE LYMPHOMA TRANSLOCATION PROTEIN 1"/>
    <property type="match status" value="1"/>
</dbReference>
<evidence type="ECO:0000259" key="1">
    <source>
        <dbReference type="Pfam" id="PF00656"/>
    </source>
</evidence>
<dbReference type="InterPro" id="IPR011600">
    <property type="entry name" value="Pept_C14_caspase"/>
</dbReference>
<evidence type="ECO:0000313" key="2">
    <source>
        <dbReference type="EMBL" id="TCN34090.1"/>
    </source>
</evidence>
<dbReference type="Pfam" id="PF08238">
    <property type="entry name" value="Sel1"/>
    <property type="match status" value="5"/>
</dbReference>
<name>A0A4V2RFV4_9HYPH</name>
<dbReference type="PANTHER" id="PTHR22576">
    <property type="entry name" value="MUCOSA ASSOCIATED LYMPHOID TISSUE LYMPHOMA TRANSLOCATION PROTEIN 1/PARACASPASE"/>
    <property type="match status" value="1"/>
</dbReference>
<protein>
    <recommendedName>
        <fullName evidence="1">Peptidase C14 caspase domain-containing protein</fullName>
    </recommendedName>
</protein>
<dbReference type="Proteomes" id="UP000295043">
    <property type="component" value="Unassembled WGS sequence"/>
</dbReference>
<dbReference type="Gene3D" id="3.40.50.1460">
    <property type="match status" value="1"/>
</dbReference>
<dbReference type="Pfam" id="PF00656">
    <property type="entry name" value="Peptidase_C14"/>
    <property type="match status" value="1"/>
</dbReference>
<dbReference type="EMBL" id="SLVU01000002">
    <property type="protein sequence ID" value="TCN34090.1"/>
    <property type="molecule type" value="Genomic_DNA"/>
</dbReference>
<dbReference type="SMART" id="SM00671">
    <property type="entry name" value="SEL1"/>
    <property type="match status" value="6"/>
</dbReference>